<name>T1ATL0_9ZZZZ</name>
<organism evidence="1">
    <name type="scientific">mine drainage metagenome</name>
    <dbReference type="NCBI Taxonomy" id="410659"/>
    <lineage>
        <taxon>unclassified sequences</taxon>
        <taxon>metagenomes</taxon>
        <taxon>ecological metagenomes</taxon>
    </lineage>
</organism>
<dbReference type="InterPro" id="IPR045864">
    <property type="entry name" value="aa-tRNA-synth_II/BPL/LPL"/>
</dbReference>
<evidence type="ECO:0000313" key="1">
    <source>
        <dbReference type="EMBL" id="EQD63921.1"/>
    </source>
</evidence>
<protein>
    <submittedName>
        <fullName evidence="1">Threonyl-tRNA synthetase</fullName>
    </submittedName>
</protein>
<gene>
    <name evidence="1" type="ORF">B1B_06789</name>
</gene>
<proteinExistence type="predicted"/>
<comment type="caution">
    <text evidence="1">The sequence shown here is derived from an EMBL/GenBank/DDBJ whole genome shotgun (WGS) entry which is preliminary data.</text>
</comment>
<sequence>MRVETPIMYDFDHPALRRYLDRFPARQYVVRSEEKEYFLRFAACFGQYLIFHDMVIGRKGPSRPALRAHPLFLPARADGGA</sequence>
<reference evidence="1" key="2">
    <citation type="journal article" date="2014" name="ISME J.">
        <title>Microbial stratification in low pH oxic and suboxic macroscopic growths along an acid mine drainage.</title>
        <authorList>
            <person name="Mendez-Garcia C."/>
            <person name="Mesa V."/>
            <person name="Sprenger R.R."/>
            <person name="Richter M."/>
            <person name="Diez M.S."/>
            <person name="Solano J."/>
            <person name="Bargiela R."/>
            <person name="Golyshina O.V."/>
            <person name="Manteca A."/>
            <person name="Ramos J.L."/>
            <person name="Gallego J.R."/>
            <person name="Llorente I."/>
            <person name="Martins Dos Santos V.A."/>
            <person name="Jensen O.N."/>
            <person name="Pelaez A.I."/>
            <person name="Sanchez J."/>
            <person name="Ferrer M."/>
        </authorList>
    </citation>
    <scope>NUCLEOTIDE SEQUENCE</scope>
</reference>
<keyword evidence="1" id="KW-0436">Ligase</keyword>
<reference evidence="1" key="1">
    <citation type="submission" date="2013-08" db="EMBL/GenBank/DDBJ databases">
        <authorList>
            <person name="Mendez C."/>
            <person name="Richter M."/>
            <person name="Ferrer M."/>
            <person name="Sanchez J."/>
        </authorList>
    </citation>
    <scope>NUCLEOTIDE SEQUENCE</scope>
</reference>
<dbReference type="AlphaFoldDB" id="T1ATL0"/>
<accession>T1ATL0</accession>
<dbReference type="Gene3D" id="3.30.930.10">
    <property type="entry name" value="Bira Bifunctional Protein, Domain 2"/>
    <property type="match status" value="1"/>
</dbReference>
<dbReference type="EMBL" id="AUZY01004311">
    <property type="protein sequence ID" value="EQD63921.1"/>
    <property type="molecule type" value="Genomic_DNA"/>
</dbReference>
<dbReference type="SUPFAM" id="SSF55681">
    <property type="entry name" value="Class II aaRS and biotin synthetases"/>
    <property type="match status" value="1"/>
</dbReference>
<dbReference type="GO" id="GO:0004812">
    <property type="term" value="F:aminoacyl-tRNA ligase activity"/>
    <property type="evidence" value="ECO:0007669"/>
    <property type="project" value="UniProtKB-KW"/>
</dbReference>
<feature type="non-terminal residue" evidence="1">
    <location>
        <position position="81"/>
    </location>
</feature>
<keyword evidence="1" id="KW-0030">Aminoacyl-tRNA synthetase</keyword>